<dbReference type="InterPro" id="IPR010994">
    <property type="entry name" value="RuvA_2-like"/>
</dbReference>
<dbReference type="InterPro" id="IPR033136">
    <property type="entry name" value="DNA_ligase_CS"/>
</dbReference>
<feature type="binding site" evidence="11">
    <location>
        <position position="411"/>
    </location>
    <ligand>
        <name>Zn(2+)</name>
        <dbReference type="ChEBI" id="CHEBI:29105"/>
    </ligand>
</feature>
<dbReference type="Gene3D" id="3.40.50.10190">
    <property type="entry name" value="BRCT domain"/>
    <property type="match status" value="1"/>
</dbReference>
<dbReference type="SMART" id="SM00278">
    <property type="entry name" value="HhH1"/>
    <property type="match status" value="4"/>
</dbReference>
<dbReference type="CDD" id="cd17748">
    <property type="entry name" value="BRCT_DNA_ligase_like"/>
    <property type="match status" value="1"/>
</dbReference>
<evidence type="ECO:0000256" key="3">
    <source>
        <dbReference type="ARBA" id="ARBA00022705"/>
    </source>
</evidence>
<dbReference type="Gene3D" id="2.40.50.140">
    <property type="entry name" value="Nucleic acid-binding proteins"/>
    <property type="match status" value="1"/>
</dbReference>
<dbReference type="InterPro" id="IPR004149">
    <property type="entry name" value="Znf_DNAligase_C4"/>
</dbReference>
<sequence>MSDIVSQIATLRAQIEEYNYQYYVLNDPSVPDAEYDRAMRELIGLENEHPDLITPDSPTQKVGGEALSAFEQVAHEVPMLSLDNVFDDEGFLAFTKRLQDRLGTSDVSFCCEPKLDGLAVSILYENGVLVRAATRGDGQTGENITANVRTITSVPLKLRGEGIPVRLEVRGEVFMPKAGFEQLNKRAAQLGEKQFANPRNAAAGSLRQLDSKITAKRPLAFYAYSTGVIEGDNQPPESHYQGLMRLKSWGLPVSTEVKVMTTESDVVAYYKDILARRAELPYEIDGVVLKVDSLVQQQTLGFVSRAPRWATAFKFPAEEELTLLEDVEFQVGRTGAITPVARLRPVFVGGVTVSNATLHNADEIARLDVKIGDTVIIRRAGDVIPQVVSVVTERRPDEARAIEFPSECPVCSSVVERAENEAVSRCSGGLYCGAQRKEAIKHFASRKALDVDGLGDKLVEQLVDEELIQTPADLFKLGVVELSGLPRMGRKSAENLLASLQKSKLTTLARFLYSLGIREVGEATALNLANHFGELDAVMQANEEALLSVNDVGPIVAHHIVTFFQQPHNLEVIQALRQAGVEWPDVVIPETSAQPLDGETWVLTGTLTEMGRSEAKAKLQLLGAKVAGSVSKKTHAVVAGDAAGSKLTKAQDLGIEILDEAALIALFEKHDV</sequence>
<reference evidence="15" key="1">
    <citation type="journal article" date="2019" name="Int. J. Syst. Evol. Microbiol.">
        <title>The Global Catalogue of Microorganisms (GCM) 10K type strain sequencing project: providing services to taxonomists for standard genome sequencing and annotation.</title>
        <authorList>
            <consortium name="The Broad Institute Genomics Platform"/>
            <consortium name="The Broad Institute Genome Sequencing Center for Infectious Disease"/>
            <person name="Wu L."/>
            <person name="Ma J."/>
        </authorList>
    </citation>
    <scope>NUCLEOTIDE SEQUENCE [LARGE SCALE GENOMIC DNA]</scope>
    <source>
        <strain evidence="15">CGMCC 1.10992</strain>
    </source>
</reference>
<keyword evidence="5 11" id="KW-0227">DNA damage</keyword>
<dbReference type="SUPFAM" id="SSF56091">
    <property type="entry name" value="DNA ligase/mRNA capping enzyme, catalytic domain"/>
    <property type="match status" value="1"/>
</dbReference>
<dbReference type="Gene3D" id="1.10.287.610">
    <property type="entry name" value="Helix hairpin bin"/>
    <property type="match status" value="1"/>
</dbReference>
<dbReference type="SMART" id="SM00532">
    <property type="entry name" value="LIGANc"/>
    <property type="match status" value="1"/>
</dbReference>
<evidence type="ECO:0000256" key="5">
    <source>
        <dbReference type="ARBA" id="ARBA00022763"/>
    </source>
</evidence>
<dbReference type="RefSeq" id="WP_345342244.1">
    <property type="nucleotide sequence ID" value="NZ_BAABLI010000034.1"/>
</dbReference>
<comment type="similarity">
    <text evidence="11">Belongs to the NAD-dependent DNA ligase family. LigA subfamily.</text>
</comment>
<evidence type="ECO:0000313" key="15">
    <source>
        <dbReference type="Proteomes" id="UP001597380"/>
    </source>
</evidence>
<dbReference type="Pfam" id="PF00533">
    <property type="entry name" value="BRCT"/>
    <property type="match status" value="1"/>
</dbReference>
<dbReference type="NCBIfam" id="TIGR00575">
    <property type="entry name" value="dnlj"/>
    <property type="match status" value="1"/>
</dbReference>
<dbReference type="InterPro" id="IPR013839">
    <property type="entry name" value="DNAligase_adenylation"/>
</dbReference>
<keyword evidence="7 11" id="KW-0460">Magnesium</keyword>
<feature type="active site" description="N6-AMP-lysine intermediate" evidence="11">
    <location>
        <position position="114"/>
    </location>
</feature>
<dbReference type="Gene3D" id="1.10.150.20">
    <property type="entry name" value="5' to 3' exonuclease, C-terminal subdomain"/>
    <property type="match status" value="2"/>
</dbReference>
<dbReference type="PANTHER" id="PTHR23389">
    <property type="entry name" value="CHROMOSOME TRANSMISSION FIDELITY FACTOR 18"/>
    <property type="match status" value="1"/>
</dbReference>
<proteinExistence type="inferred from homology"/>
<feature type="binding site" evidence="11">
    <location>
        <begin position="32"/>
        <end position="36"/>
    </location>
    <ligand>
        <name>NAD(+)</name>
        <dbReference type="ChEBI" id="CHEBI:57540"/>
    </ligand>
</feature>
<keyword evidence="15" id="KW-1185">Reference proteome</keyword>
<keyword evidence="4 11" id="KW-0479">Metal-binding</keyword>
<dbReference type="PIRSF" id="PIRSF001604">
    <property type="entry name" value="LigA"/>
    <property type="match status" value="1"/>
</dbReference>
<dbReference type="HAMAP" id="MF_01588">
    <property type="entry name" value="DNA_ligase_A"/>
    <property type="match status" value="1"/>
</dbReference>
<feature type="binding site" evidence="11">
    <location>
        <position position="408"/>
    </location>
    <ligand>
        <name>Zn(2+)</name>
        <dbReference type="ChEBI" id="CHEBI:29105"/>
    </ligand>
</feature>
<dbReference type="GO" id="GO:0003911">
    <property type="term" value="F:DNA ligase (NAD+) activity"/>
    <property type="evidence" value="ECO:0007669"/>
    <property type="project" value="UniProtKB-EC"/>
</dbReference>
<evidence type="ECO:0000256" key="2">
    <source>
        <dbReference type="ARBA" id="ARBA00022598"/>
    </source>
</evidence>
<dbReference type="InterPro" id="IPR012340">
    <property type="entry name" value="NA-bd_OB-fold"/>
</dbReference>
<feature type="binding site" evidence="11">
    <location>
        <begin position="81"/>
        <end position="82"/>
    </location>
    <ligand>
        <name>NAD(+)</name>
        <dbReference type="ChEBI" id="CHEBI:57540"/>
    </ligand>
</feature>
<dbReference type="Pfam" id="PF03119">
    <property type="entry name" value="DNA_ligase_ZBD"/>
    <property type="match status" value="1"/>
</dbReference>
<feature type="binding site" evidence="11">
    <location>
        <position position="112"/>
    </location>
    <ligand>
        <name>NAD(+)</name>
        <dbReference type="ChEBI" id="CHEBI:57540"/>
    </ligand>
</feature>
<dbReference type="Proteomes" id="UP001597380">
    <property type="component" value="Unassembled WGS sequence"/>
</dbReference>
<keyword evidence="2 11" id="KW-0436">Ligase</keyword>
<dbReference type="CDD" id="cd00114">
    <property type="entry name" value="LIGANc"/>
    <property type="match status" value="1"/>
</dbReference>
<dbReference type="InterPro" id="IPR004150">
    <property type="entry name" value="NAD_DNA_ligase_OB"/>
</dbReference>
<dbReference type="InterPro" id="IPR036420">
    <property type="entry name" value="BRCT_dom_sf"/>
</dbReference>
<dbReference type="InterPro" id="IPR013840">
    <property type="entry name" value="DNAligase_N"/>
</dbReference>
<feature type="binding site" evidence="11">
    <location>
        <position position="172"/>
    </location>
    <ligand>
        <name>NAD(+)</name>
        <dbReference type="ChEBI" id="CHEBI:57540"/>
    </ligand>
</feature>
<dbReference type="SMART" id="SM00292">
    <property type="entry name" value="BRCT"/>
    <property type="match status" value="1"/>
</dbReference>
<evidence type="ECO:0000256" key="1">
    <source>
        <dbReference type="ARBA" id="ARBA00004067"/>
    </source>
</evidence>
<dbReference type="EMBL" id="JBHUHT010000031">
    <property type="protein sequence ID" value="MFD2098001.1"/>
    <property type="molecule type" value="Genomic_DNA"/>
</dbReference>
<feature type="binding site" evidence="11">
    <location>
        <position position="135"/>
    </location>
    <ligand>
        <name>NAD(+)</name>
        <dbReference type="ChEBI" id="CHEBI:57540"/>
    </ligand>
</feature>
<dbReference type="InterPro" id="IPR001679">
    <property type="entry name" value="DNA_ligase"/>
</dbReference>
<dbReference type="InterPro" id="IPR018239">
    <property type="entry name" value="DNA_ligase_AS"/>
</dbReference>
<evidence type="ECO:0000256" key="9">
    <source>
        <dbReference type="ARBA" id="ARBA00023204"/>
    </source>
</evidence>
<evidence type="ECO:0000256" key="4">
    <source>
        <dbReference type="ARBA" id="ARBA00022723"/>
    </source>
</evidence>
<evidence type="ECO:0000313" key="14">
    <source>
        <dbReference type="EMBL" id="MFD2098001.1"/>
    </source>
</evidence>
<evidence type="ECO:0000256" key="6">
    <source>
        <dbReference type="ARBA" id="ARBA00022833"/>
    </source>
</evidence>
<comment type="caution">
    <text evidence="14">The sequence shown here is derived from an EMBL/GenBank/DDBJ whole genome shotgun (WGS) entry which is preliminary data.</text>
</comment>
<keyword evidence="6 11" id="KW-0862">Zinc</keyword>
<dbReference type="PROSITE" id="PS50172">
    <property type="entry name" value="BRCT"/>
    <property type="match status" value="1"/>
</dbReference>
<dbReference type="SUPFAM" id="SSF50249">
    <property type="entry name" value="Nucleic acid-binding proteins"/>
    <property type="match status" value="1"/>
</dbReference>
<dbReference type="EC" id="6.5.1.2" evidence="11 12"/>
<feature type="binding site" evidence="11">
    <location>
        <position position="290"/>
    </location>
    <ligand>
        <name>NAD(+)</name>
        <dbReference type="ChEBI" id="CHEBI:57540"/>
    </ligand>
</feature>
<name>A0ABW4XR29_9GAMM</name>
<evidence type="ECO:0000256" key="8">
    <source>
        <dbReference type="ARBA" id="ARBA00023027"/>
    </source>
</evidence>
<keyword evidence="9 11" id="KW-0234">DNA repair</keyword>
<dbReference type="Gene3D" id="6.20.10.30">
    <property type="match status" value="1"/>
</dbReference>
<evidence type="ECO:0000259" key="13">
    <source>
        <dbReference type="PROSITE" id="PS50172"/>
    </source>
</evidence>
<comment type="caution">
    <text evidence="11">Lacks conserved residue(s) required for the propagation of feature annotation.</text>
</comment>
<dbReference type="NCBIfam" id="NF005932">
    <property type="entry name" value="PRK07956.1"/>
    <property type="match status" value="1"/>
</dbReference>
<comment type="cofactor">
    <cofactor evidence="11">
        <name>Mg(2+)</name>
        <dbReference type="ChEBI" id="CHEBI:18420"/>
    </cofactor>
    <cofactor evidence="11">
        <name>Mn(2+)</name>
        <dbReference type="ChEBI" id="CHEBI:29035"/>
    </cofactor>
</comment>
<dbReference type="PROSITE" id="PS01055">
    <property type="entry name" value="DNA_LIGASE_N1"/>
    <property type="match status" value="1"/>
</dbReference>
<keyword evidence="8 11" id="KW-0520">NAD</keyword>
<protein>
    <recommendedName>
        <fullName evidence="11 12">DNA ligase</fullName>
        <ecNumber evidence="11 12">6.5.1.2</ecNumber>
    </recommendedName>
    <alternativeName>
        <fullName evidence="11">Polydeoxyribonucleotide synthase [NAD(+)]</fullName>
    </alternativeName>
</protein>
<dbReference type="PROSITE" id="PS01056">
    <property type="entry name" value="DNA_LIGASE_N2"/>
    <property type="match status" value="1"/>
</dbReference>
<dbReference type="Pfam" id="PF12826">
    <property type="entry name" value="HHH_2"/>
    <property type="match status" value="1"/>
</dbReference>
<comment type="function">
    <text evidence="1 11">DNA ligase that catalyzes the formation of phosphodiester linkages between 5'-phosphoryl and 3'-hydroxyl groups in double-stranded DNA using NAD as a coenzyme and as the energy source for the reaction. It is essential for DNA replication and repair of damaged DNA.</text>
</comment>
<organism evidence="14 15">
    <name type="scientific">Corallincola platygyrae</name>
    <dbReference type="NCBI Taxonomy" id="1193278"/>
    <lineage>
        <taxon>Bacteria</taxon>
        <taxon>Pseudomonadati</taxon>
        <taxon>Pseudomonadota</taxon>
        <taxon>Gammaproteobacteria</taxon>
        <taxon>Alteromonadales</taxon>
        <taxon>Psychromonadaceae</taxon>
        <taxon>Corallincola</taxon>
    </lineage>
</organism>
<keyword evidence="3 11" id="KW-0235">DNA replication</keyword>
<feature type="binding site" evidence="11">
    <location>
        <position position="432"/>
    </location>
    <ligand>
        <name>Zn(2+)</name>
        <dbReference type="ChEBI" id="CHEBI:29105"/>
    </ligand>
</feature>
<evidence type="ECO:0000256" key="11">
    <source>
        <dbReference type="HAMAP-Rule" id="MF_01588"/>
    </source>
</evidence>
<dbReference type="InterPro" id="IPR001357">
    <property type="entry name" value="BRCT_dom"/>
</dbReference>
<dbReference type="Pfam" id="PF01653">
    <property type="entry name" value="DNA_ligase_aden"/>
    <property type="match status" value="1"/>
</dbReference>
<feature type="domain" description="BRCT" evidence="13">
    <location>
        <begin position="591"/>
        <end position="672"/>
    </location>
</feature>
<dbReference type="InterPro" id="IPR003583">
    <property type="entry name" value="Hlx-hairpin-Hlx_DNA-bd_motif"/>
</dbReference>
<dbReference type="Pfam" id="PF14520">
    <property type="entry name" value="HHH_5"/>
    <property type="match status" value="1"/>
</dbReference>
<gene>
    <name evidence="11 14" type="primary">ligA</name>
    <name evidence="14" type="ORF">ACFSJ3_18585</name>
</gene>
<dbReference type="InterPro" id="IPR041663">
    <property type="entry name" value="DisA/LigA_HHH"/>
</dbReference>
<dbReference type="Gene3D" id="3.30.470.30">
    <property type="entry name" value="DNA ligase/mRNA capping enzyme"/>
    <property type="match status" value="1"/>
</dbReference>
<keyword evidence="11" id="KW-0464">Manganese</keyword>
<evidence type="ECO:0000256" key="10">
    <source>
        <dbReference type="ARBA" id="ARBA00034005"/>
    </source>
</evidence>
<evidence type="ECO:0000256" key="7">
    <source>
        <dbReference type="ARBA" id="ARBA00022842"/>
    </source>
</evidence>
<accession>A0ABW4XR29</accession>
<dbReference type="PANTHER" id="PTHR23389:SF9">
    <property type="entry name" value="DNA LIGASE"/>
    <property type="match status" value="1"/>
</dbReference>
<dbReference type="Pfam" id="PF03120">
    <property type="entry name" value="OB_DNA_ligase"/>
    <property type="match status" value="1"/>
</dbReference>
<dbReference type="SUPFAM" id="SSF52113">
    <property type="entry name" value="BRCT domain"/>
    <property type="match status" value="1"/>
</dbReference>
<comment type="catalytic activity">
    <reaction evidence="10 11 12">
        <text>NAD(+) + (deoxyribonucleotide)n-3'-hydroxyl + 5'-phospho-(deoxyribonucleotide)m = (deoxyribonucleotide)n+m + AMP + beta-nicotinamide D-nucleotide.</text>
        <dbReference type="EC" id="6.5.1.2"/>
    </reaction>
</comment>
<feature type="binding site" evidence="11">
    <location>
        <position position="314"/>
    </location>
    <ligand>
        <name>NAD(+)</name>
        <dbReference type="ChEBI" id="CHEBI:57540"/>
    </ligand>
</feature>
<dbReference type="SUPFAM" id="SSF47781">
    <property type="entry name" value="RuvA domain 2-like"/>
    <property type="match status" value="1"/>
</dbReference>
<evidence type="ECO:0000256" key="12">
    <source>
        <dbReference type="RuleBase" id="RU000618"/>
    </source>
</evidence>